<keyword evidence="5" id="KW-0238">DNA-binding</keyword>
<evidence type="ECO:0000256" key="2">
    <source>
        <dbReference type="ARBA" id="ARBA00022723"/>
    </source>
</evidence>
<feature type="region of interest" description="Disordered" evidence="8">
    <location>
        <begin position="98"/>
        <end position="138"/>
    </location>
</feature>
<dbReference type="PROSITE" id="PS50808">
    <property type="entry name" value="ZF_BED"/>
    <property type="match status" value="1"/>
</dbReference>
<evidence type="ECO:0000256" key="6">
    <source>
        <dbReference type="ARBA" id="ARBA00023242"/>
    </source>
</evidence>
<dbReference type="PANTHER" id="PTHR46169">
    <property type="entry name" value="DNA REPLICATION-RELATED ELEMENT FACTOR, ISOFORM A"/>
    <property type="match status" value="1"/>
</dbReference>
<keyword evidence="6" id="KW-0539">Nucleus</keyword>
<dbReference type="InterPro" id="IPR008906">
    <property type="entry name" value="HATC_C_dom"/>
</dbReference>
<dbReference type="GO" id="GO:0005634">
    <property type="term" value="C:nucleus"/>
    <property type="evidence" value="ECO:0000318"/>
    <property type="project" value="GO_Central"/>
</dbReference>
<dbReference type="OrthoDB" id="1607513at2759"/>
<name>A0A7M7N5Y7_STRPU</name>
<dbReference type="Pfam" id="PF02892">
    <property type="entry name" value="zf-BED"/>
    <property type="match status" value="1"/>
</dbReference>
<dbReference type="InterPro" id="IPR036236">
    <property type="entry name" value="Znf_C2H2_sf"/>
</dbReference>
<protein>
    <recommendedName>
        <fullName evidence="9">BED-type domain-containing protein</fullName>
    </recommendedName>
</protein>
<evidence type="ECO:0000313" key="10">
    <source>
        <dbReference type="EnsemblMetazoa" id="XP_030830552"/>
    </source>
</evidence>
<dbReference type="Pfam" id="PF05699">
    <property type="entry name" value="Dimer_Tnp_hAT"/>
    <property type="match status" value="1"/>
</dbReference>
<reference evidence="10" key="2">
    <citation type="submission" date="2021-01" db="UniProtKB">
        <authorList>
            <consortium name="EnsemblMetazoa"/>
        </authorList>
    </citation>
    <scope>IDENTIFICATION</scope>
</reference>
<dbReference type="EnsemblMetazoa" id="XM_030974692">
    <property type="protein sequence ID" value="XP_030830552"/>
    <property type="gene ID" value="LOC115919952"/>
</dbReference>
<keyword evidence="11" id="KW-1185">Reference proteome</keyword>
<dbReference type="OMA" id="RENYVTY"/>
<dbReference type="GO" id="GO:0046983">
    <property type="term" value="F:protein dimerization activity"/>
    <property type="evidence" value="ECO:0007669"/>
    <property type="project" value="InterPro"/>
</dbReference>
<dbReference type="GO" id="GO:0008270">
    <property type="term" value="F:zinc ion binding"/>
    <property type="evidence" value="ECO:0007669"/>
    <property type="project" value="UniProtKB-KW"/>
</dbReference>
<dbReference type="GeneID" id="115919952"/>
<evidence type="ECO:0000256" key="4">
    <source>
        <dbReference type="ARBA" id="ARBA00022833"/>
    </source>
</evidence>
<evidence type="ECO:0000256" key="8">
    <source>
        <dbReference type="SAM" id="MobiDB-lite"/>
    </source>
</evidence>
<feature type="compositionally biased region" description="Basic and acidic residues" evidence="8">
    <location>
        <begin position="104"/>
        <end position="137"/>
    </location>
</feature>
<evidence type="ECO:0000256" key="5">
    <source>
        <dbReference type="ARBA" id="ARBA00023125"/>
    </source>
</evidence>
<keyword evidence="2" id="KW-0479">Metal-binding</keyword>
<dbReference type="InterPro" id="IPR052717">
    <property type="entry name" value="Vacuolar_transposase_reg"/>
</dbReference>
<dbReference type="GO" id="GO:0006357">
    <property type="term" value="P:regulation of transcription by RNA polymerase II"/>
    <property type="evidence" value="ECO:0000318"/>
    <property type="project" value="GO_Central"/>
</dbReference>
<dbReference type="PANTHER" id="PTHR46169:SF29">
    <property type="entry name" value="DNA REPLICATION-RELATED ELEMENT FACTOR, ISOFORM A"/>
    <property type="match status" value="1"/>
</dbReference>
<evidence type="ECO:0000259" key="9">
    <source>
        <dbReference type="PROSITE" id="PS50808"/>
    </source>
</evidence>
<dbReference type="SUPFAM" id="SSF53098">
    <property type="entry name" value="Ribonuclease H-like"/>
    <property type="match status" value="1"/>
</dbReference>
<reference evidence="11" key="1">
    <citation type="submission" date="2015-02" db="EMBL/GenBank/DDBJ databases">
        <title>Genome sequencing for Strongylocentrotus purpuratus.</title>
        <authorList>
            <person name="Murali S."/>
            <person name="Liu Y."/>
            <person name="Vee V."/>
            <person name="English A."/>
            <person name="Wang M."/>
            <person name="Skinner E."/>
            <person name="Han Y."/>
            <person name="Muzny D.M."/>
            <person name="Worley K.C."/>
            <person name="Gibbs R.A."/>
        </authorList>
    </citation>
    <scope>NUCLEOTIDE SEQUENCE</scope>
</reference>
<evidence type="ECO:0000313" key="11">
    <source>
        <dbReference type="Proteomes" id="UP000007110"/>
    </source>
</evidence>
<proteinExistence type="predicted"/>
<dbReference type="KEGG" id="spu:115919952"/>
<dbReference type="InterPro" id="IPR012337">
    <property type="entry name" value="RNaseH-like_sf"/>
</dbReference>
<organism evidence="10 11">
    <name type="scientific">Strongylocentrotus purpuratus</name>
    <name type="common">Purple sea urchin</name>
    <dbReference type="NCBI Taxonomy" id="7668"/>
    <lineage>
        <taxon>Eukaryota</taxon>
        <taxon>Metazoa</taxon>
        <taxon>Echinodermata</taxon>
        <taxon>Eleutherozoa</taxon>
        <taxon>Echinozoa</taxon>
        <taxon>Echinoidea</taxon>
        <taxon>Euechinoidea</taxon>
        <taxon>Echinacea</taxon>
        <taxon>Camarodonta</taxon>
        <taxon>Echinidea</taxon>
        <taxon>Strongylocentrotidae</taxon>
        <taxon>Strongylocentrotus</taxon>
    </lineage>
</organism>
<accession>A0A7M7N5Y7</accession>
<dbReference type="SMART" id="SM00614">
    <property type="entry name" value="ZnF_BED"/>
    <property type="match status" value="1"/>
</dbReference>
<dbReference type="SUPFAM" id="SSF57667">
    <property type="entry name" value="beta-beta-alpha zinc fingers"/>
    <property type="match status" value="1"/>
</dbReference>
<dbReference type="InterPro" id="IPR003656">
    <property type="entry name" value="Znf_BED"/>
</dbReference>
<dbReference type="AlphaFoldDB" id="A0A7M7N5Y7"/>
<keyword evidence="3 7" id="KW-0863">Zinc-finger</keyword>
<dbReference type="GO" id="GO:0003677">
    <property type="term" value="F:DNA binding"/>
    <property type="evidence" value="ECO:0007669"/>
    <property type="project" value="UniProtKB-KW"/>
</dbReference>
<evidence type="ECO:0000256" key="3">
    <source>
        <dbReference type="ARBA" id="ARBA00022771"/>
    </source>
</evidence>
<keyword evidence="4" id="KW-0862">Zinc</keyword>
<evidence type="ECO:0000256" key="1">
    <source>
        <dbReference type="ARBA" id="ARBA00004123"/>
    </source>
</evidence>
<dbReference type="SUPFAM" id="SSF140996">
    <property type="entry name" value="Hermes dimerisation domain"/>
    <property type="match status" value="1"/>
</dbReference>
<comment type="subcellular location">
    <subcellularLocation>
        <location evidence="1">Nucleus</location>
    </subcellularLocation>
</comment>
<evidence type="ECO:0000256" key="7">
    <source>
        <dbReference type="PROSITE-ProRule" id="PRU00027"/>
    </source>
</evidence>
<sequence length="707" mass="79161">MEVNLIQEAEERVSSEFVNRPLRSVRRRSDVWTFMEYRTSKANNSKYIECKLCGLHLTASSRSGTSNLRKHLLNRHADQYHPKIIPDRHVVKRGYRFAAGPFSSRDDNDKAKDEERENKEGQEGDEAKSEADKNKMELEDEGMEGGINVEANGGDRDSMSQLTKARRLAQSSVKKAVARLHQQKSGNVPGIFRKIVCSSSRAQGISNSIFRMLIEDLLPVNIIEGLGFRALVDALQAGYPFPTTFGLEERLLARLAEGRTKLAKRLSSALKIGLSCDLWTDYHNRNFITVTSHIISTDWRNESWVLGTVKVKANATDVDVAQQIRDMCRDCGVTISDVPAMVYGTDGVQSVADTTERLKVLKSICAFLNVESRPCAGELLGISVQNALGVPSLAKLIQDAGQLISHLSTDRTCQQELTRSLKDQKKSLTLTICDTSSGWQVISDMFCQLAELEEVICKVLGADHEANLSDLQWKVLHELIQALQGVKAAVAVMGDGRNKSGSCWLPVMHGVLQHIDTPNAEDISDDGQVFRNILSAELKSRCQLNEILPSSLMMQAAAIDPRFHHLRFLSDEDRVPVVEGLKQKLSENHREGLENGSPEVEEDSPFFALLGEDEFNKKSIKPEDVIDLFRLERPVSRETDPLNWWRLNEKRFPGLCKLAKGILCVPIAATPLCKSTETSRTRENRKRLDHVHVDAQLFLHKNNGLFE</sequence>
<dbReference type="Proteomes" id="UP000007110">
    <property type="component" value="Unassembled WGS sequence"/>
</dbReference>
<dbReference type="RefSeq" id="XP_030830552.1">
    <property type="nucleotide sequence ID" value="XM_030974692.1"/>
</dbReference>
<feature type="domain" description="BED-type" evidence="9">
    <location>
        <begin position="26"/>
        <end position="83"/>
    </location>
</feature>
<dbReference type="InParanoid" id="A0A7M7N5Y7"/>